<dbReference type="AlphaFoldDB" id="A0A285TNS3"/>
<dbReference type="Proteomes" id="UP000219331">
    <property type="component" value="Unassembled WGS sequence"/>
</dbReference>
<evidence type="ECO:0000313" key="1">
    <source>
        <dbReference type="EMBL" id="SOC24473.1"/>
    </source>
</evidence>
<sequence>MTSETNFARPEDLLERSLIELREVLRSDVLTACDLTGPASNRVPVPRTCDLTWVETLTRLLDLIREIEA</sequence>
<dbReference type="RefSeq" id="WP_097176396.1">
    <property type="nucleotide sequence ID" value="NZ_OBML01000013.1"/>
</dbReference>
<feature type="non-terminal residue" evidence="1">
    <location>
        <position position="69"/>
    </location>
</feature>
<evidence type="ECO:0000313" key="2">
    <source>
        <dbReference type="Proteomes" id="UP000219331"/>
    </source>
</evidence>
<organism evidence="1 2">
    <name type="scientific">Stappia indica</name>
    <dbReference type="NCBI Taxonomy" id="538381"/>
    <lineage>
        <taxon>Bacteria</taxon>
        <taxon>Pseudomonadati</taxon>
        <taxon>Pseudomonadota</taxon>
        <taxon>Alphaproteobacteria</taxon>
        <taxon>Hyphomicrobiales</taxon>
        <taxon>Stappiaceae</taxon>
        <taxon>Stappia</taxon>
    </lineage>
</organism>
<protein>
    <submittedName>
        <fullName evidence="1">Uncharacterized protein</fullName>
    </submittedName>
</protein>
<name>A0A285TNS3_9HYPH</name>
<gene>
    <name evidence="1" type="ORF">SAMN05421512_113223</name>
</gene>
<dbReference type="EMBL" id="OBML01000013">
    <property type="protein sequence ID" value="SOC24473.1"/>
    <property type="molecule type" value="Genomic_DNA"/>
</dbReference>
<proteinExistence type="predicted"/>
<accession>A0A285TNS3</accession>
<reference evidence="1 2" key="1">
    <citation type="submission" date="2017-08" db="EMBL/GenBank/DDBJ databases">
        <authorList>
            <person name="de Groot N.N."/>
        </authorList>
    </citation>
    <scope>NUCLEOTIDE SEQUENCE [LARGE SCALE GENOMIC DNA]</scope>
    <source>
        <strain evidence="1 2">USBA 352</strain>
    </source>
</reference>
<keyword evidence="2" id="KW-1185">Reference proteome</keyword>